<keyword evidence="2 5" id="KW-0812">Transmembrane</keyword>
<reference evidence="6 7" key="1">
    <citation type="journal article" date="2020" name="BMC Genomics">
        <title>Correction to: Identification and distribution of gene clusters required for synthesis of sphingolipid metabolism inhibitors in diverse species of the filamentous fungus Fusarium.</title>
        <authorList>
            <person name="Kim H.S."/>
            <person name="Lohmar J.M."/>
            <person name="Busman M."/>
            <person name="Brown D.W."/>
            <person name="Naumann T.A."/>
            <person name="Divon H.H."/>
            <person name="Lysoe E."/>
            <person name="Uhlig S."/>
            <person name="Proctor R.H."/>
        </authorList>
    </citation>
    <scope>NUCLEOTIDE SEQUENCE [LARGE SCALE GENOMIC DNA]</scope>
    <source>
        <strain evidence="6 7">NRRL 25214</strain>
    </source>
</reference>
<evidence type="ECO:0000256" key="4">
    <source>
        <dbReference type="ARBA" id="ARBA00023136"/>
    </source>
</evidence>
<evidence type="ECO:0000256" key="1">
    <source>
        <dbReference type="ARBA" id="ARBA00004370"/>
    </source>
</evidence>
<dbReference type="Gene3D" id="1.20.120.550">
    <property type="entry name" value="Membrane associated eicosanoid/glutathione metabolism-like domain"/>
    <property type="match status" value="1"/>
</dbReference>
<organism evidence="6 7">
    <name type="scientific">Fusarium anthophilum</name>
    <dbReference type="NCBI Taxonomy" id="48485"/>
    <lineage>
        <taxon>Eukaryota</taxon>
        <taxon>Fungi</taxon>
        <taxon>Dikarya</taxon>
        <taxon>Ascomycota</taxon>
        <taxon>Pezizomycotina</taxon>
        <taxon>Sordariomycetes</taxon>
        <taxon>Hypocreomycetidae</taxon>
        <taxon>Hypocreales</taxon>
        <taxon>Nectriaceae</taxon>
        <taxon>Fusarium</taxon>
        <taxon>Fusarium fujikuroi species complex</taxon>
    </lineage>
</organism>
<dbReference type="EMBL" id="JABEVY010000009">
    <property type="protein sequence ID" value="KAF5255051.1"/>
    <property type="molecule type" value="Genomic_DNA"/>
</dbReference>
<accession>A0A8H5ED57</accession>
<protein>
    <submittedName>
        <fullName evidence="6">Uncharacterized protein</fullName>
    </submittedName>
</protein>
<evidence type="ECO:0000256" key="2">
    <source>
        <dbReference type="ARBA" id="ARBA00022692"/>
    </source>
</evidence>
<dbReference type="PANTHER" id="PTHR35371:SF1">
    <property type="entry name" value="BLR7753 PROTEIN"/>
    <property type="match status" value="1"/>
</dbReference>
<comment type="caution">
    <text evidence="6">The sequence shown here is derived from an EMBL/GenBank/DDBJ whole genome shotgun (WGS) entry which is preliminary data.</text>
</comment>
<proteinExistence type="predicted"/>
<evidence type="ECO:0000313" key="6">
    <source>
        <dbReference type="EMBL" id="KAF5255051.1"/>
    </source>
</evidence>
<evidence type="ECO:0000256" key="3">
    <source>
        <dbReference type="ARBA" id="ARBA00022989"/>
    </source>
</evidence>
<evidence type="ECO:0000313" key="7">
    <source>
        <dbReference type="Proteomes" id="UP000573603"/>
    </source>
</evidence>
<dbReference type="PANTHER" id="PTHR35371">
    <property type="entry name" value="INNER MEMBRANE PROTEIN"/>
    <property type="match status" value="1"/>
</dbReference>
<dbReference type="GO" id="GO:0016020">
    <property type="term" value="C:membrane"/>
    <property type="evidence" value="ECO:0007669"/>
    <property type="project" value="UniProtKB-SubCell"/>
</dbReference>
<dbReference type="SUPFAM" id="SSF161084">
    <property type="entry name" value="MAPEG domain-like"/>
    <property type="match status" value="1"/>
</dbReference>
<name>A0A8H5ED57_9HYPO</name>
<dbReference type="AlphaFoldDB" id="A0A8H5ED57"/>
<keyword evidence="4 5" id="KW-0472">Membrane</keyword>
<dbReference type="InterPro" id="IPR001129">
    <property type="entry name" value="Membr-assoc_MAPEG"/>
</dbReference>
<keyword evidence="3 5" id="KW-1133">Transmembrane helix</keyword>
<evidence type="ECO:0000256" key="5">
    <source>
        <dbReference type="SAM" id="Phobius"/>
    </source>
</evidence>
<comment type="subcellular location">
    <subcellularLocation>
        <location evidence="1">Membrane</location>
    </subcellularLocation>
</comment>
<gene>
    <name evidence="6" type="ORF">FANTH_266</name>
</gene>
<dbReference type="Proteomes" id="UP000573603">
    <property type="component" value="Unassembled WGS sequence"/>
</dbReference>
<sequence length="287" mass="31987">MESFLGLDLTRNYSFFTVPAAFFIITFPHAYTITAGAKGTYDNCNPRSHKDRIANCQTLDKSHKQFLLRAKAATENGLETIGCYAAGILAANFAAVPAPTINILGLGYVVSRLLYNIAYLWLQDNPRLSRESHMRAGVYLNSPYETQLQYHGTLLECGTCLTMVFYKDPLLSWKLWQQKVLTQVRYISFTTFKMLPINYLVLLFASTALALPHNPEACDTDAPIVTAAPEESFDCDYSYCGDDDDVLWCFRFIPFTTINPTLGPLPGETRVSIGMCGPKSADPNPVD</sequence>
<dbReference type="Pfam" id="PF01124">
    <property type="entry name" value="MAPEG"/>
    <property type="match status" value="1"/>
</dbReference>
<keyword evidence="7" id="KW-1185">Reference proteome</keyword>
<dbReference type="InterPro" id="IPR023352">
    <property type="entry name" value="MAPEG-like_dom_sf"/>
</dbReference>
<feature type="transmembrane region" description="Helical" evidence="5">
    <location>
        <begin position="12"/>
        <end position="31"/>
    </location>
</feature>